<dbReference type="AlphaFoldDB" id="A0A0B4H4H5"/>
<sequence length="211" mass="24141">MAFQNAQEPTEEPWEPNISEEESDDEAAGGGVDLDATEEEDSDEGISYFNFTSDEESEGGSDEESEGGGEVARQRFRLPVSPVVREHLWRIIYGEKKKEEEEEEKKRTCLENLKVRDWLHRNAYLFPDCSKEDTPAFIRDILCLPTEMSADEIGELFVRSPGLLRAVLLTVHCYATESIQCMTPDPALKLAYRVWVFPWNEELRNMLNSAQ</sequence>
<feature type="compositionally biased region" description="Acidic residues" evidence="1">
    <location>
        <begin position="53"/>
        <end position="67"/>
    </location>
</feature>
<feature type="compositionally biased region" description="Acidic residues" evidence="1">
    <location>
        <begin position="35"/>
        <end position="44"/>
    </location>
</feature>
<proteinExistence type="predicted"/>
<evidence type="ECO:0000256" key="1">
    <source>
        <dbReference type="SAM" id="MobiDB-lite"/>
    </source>
</evidence>
<gene>
    <name evidence="2" type="ORF">MGU_02763</name>
</gene>
<dbReference type="OrthoDB" id="10407050at2759"/>
<organism evidence="2 3">
    <name type="scientific">Metarhizium guizhouense (strain ARSEF 977)</name>
    <dbReference type="NCBI Taxonomy" id="1276136"/>
    <lineage>
        <taxon>Eukaryota</taxon>
        <taxon>Fungi</taxon>
        <taxon>Dikarya</taxon>
        <taxon>Ascomycota</taxon>
        <taxon>Pezizomycotina</taxon>
        <taxon>Sordariomycetes</taxon>
        <taxon>Hypocreomycetidae</taxon>
        <taxon>Hypocreales</taxon>
        <taxon>Clavicipitaceae</taxon>
        <taxon>Metarhizium</taxon>
    </lineage>
</organism>
<dbReference type="Proteomes" id="UP000031192">
    <property type="component" value="Unassembled WGS sequence"/>
</dbReference>
<evidence type="ECO:0000313" key="3">
    <source>
        <dbReference type="Proteomes" id="UP000031192"/>
    </source>
</evidence>
<comment type="caution">
    <text evidence="2">The sequence shown here is derived from an EMBL/GenBank/DDBJ whole genome shotgun (WGS) entry which is preliminary data.</text>
</comment>
<feature type="compositionally biased region" description="Acidic residues" evidence="1">
    <location>
        <begin position="9"/>
        <end position="27"/>
    </location>
</feature>
<feature type="region of interest" description="Disordered" evidence="1">
    <location>
        <begin position="1"/>
        <end position="73"/>
    </location>
</feature>
<dbReference type="EMBL" id="AZNH01000006">
    <property type="protein sequence ID" value="KID90058.1"/>
    <property type="molecule type" value="Genomic_DNA"/>
</dbReference>
<keyword evidence="3" id="KW-1185">Reference proteome</keyword>
<protein>
    <submittedName>
        <fullName evidence="2">Uncharacterized protein</fullName>
    </submittedName>
</protein>
<accession>A0A0B4H4H5</accession>
<dbReference type="HOGENOM" id="CLU_1261780_0_0_1"/>
<reference evidence="2 3" key="1">
    <citation type="journal article" date="2014" name="Proc. Natl. Acad. Sci. U.S.A.">
        <title>Trajectory and genomic determinants of fungal-pathogen speciation and host adaptation.</title>
        <authorList>
            <person name="Hu X."/>
            <person name="Xiao G."/>
            <person name="Zheng P."/>
            <person name="Shang Y."/>
            <person name="Su Y."/>
            <person name="Zhang X."/>
            <person name="Liu X."/>
            <person name="Zhan S."/>
            <person name="St Leger R.J."/>
            <person name="Wang C."/>
        </authorList>
    </citation>
    <scope>NUCLEOTIDE SEQUENCE [LARGE SCALE GENOMIC DNA]</scope>
    <source>
        <strain evidence="2 3">ARSEF 977</strain>
    </source>
</reference>
<evidence type="ECO:0000313" key="2">
    <source>
        <dbReference type="EMBL" id="KID90058.1"/>
    </source>
</evidence>
<name>A0A0B4H4H5_METGA</name>